<dbReference type="PRINTS" id="PR01036">
    <property type="entry name" value="TCRTETB"/>
</dbReference>
<evidence type="ECO:0000256" key="7">
    <source>
        <dbReference type="SAM" id="Phobius"/>
    </source>
</evidence>
<evidence type="ECO:0000256" key="3">
    <source>
        <dbReference type="ARBA" id="ARBA00022475"/>
    </source>
</evidence>
<evidence type="ECO:0000256" key="4">
    <source>
        <dbReference type="ARBA" id="ARBA00022692"/>
    </source>
</evidence>
<feature type="transmembrane region" description="Helical" evidence="7">
    <location>
        <begin position="78"/>
        <end position="97"/>
    </location>
</feature>
<proteinExistence type="predicted"/>
<feature type="transmembrane region" description="Helical" evidence="7">
    <location>
        <begin position="194"/>
        <end position="214"/>
    </location>
</feature>
<comment type="caution">
    <text evidence="9">The sequence shown here is derived from an EMBL/GenBank/DDBJ whole genome shotgun (WGS) entry which is preliminary data.</text>
</comment>
<dbReference type="Gene3D" id="1.20.1720.10">
    <property type="entry name" value="Multidrug resistance protein D"/>
    <property type="match status" value="1"/>
</dbReference>
<feature type="transmembrane region" description="Helical" evidence="7">
    <location>
        <begin position="377"/>
        <end position="394"/>
    </location>
</feature>
<evidence type="ECO:0000313" key="10">
    <source>
        <dbReference type="Proteomes" id="UP000568106"/>
    </source>
</evidence>
<keyword evidence="2" id="KW-0813">Transport</keyword>
<feature type="transmembrane region" description="Helical" evidence="7">
    <location>
        <begin position="272"/>
        <end position="291"/>
    </location>
</feature>
<keyword evidence="5 7" id="KW-1133">Transmembrane helix</keyword>
<evidence type="ECO:0000256" key="1">
    <source>
        <dbReference type="ARBA" id="ARBA00004651"/>
    </source>
</evidence>
<evidence type="ECO:0000256" key="5">
    <source>
        <dbReference type="ARBA" id="ARBA00022989"/>
    </source>
</evidence>
<evidence type="ECO:0000313" key="9">
    <source>
        <dbReference type="EMBL" id="MBB5316540.1"/>
    </source>
</evidence>
<keyword evidence="3" id="KW-1003">Cell membrane</keyword>
<dbReference type="PANTHER" id="PTHR23501:SF174">
    <property type="entry name" value="MULTIDRUG EXPORT PROTEIN EMRB-RELATED"/>
    <property type="match status" value="1"/>
</dbReference>
<accession>A0A7W8MR82</accession>
<dbReference type="PROSITE" id="PS50850">
    <property type="entry name" value="MFS"/>
    <property type="match status" value="1"/>
</dbReference>
<dbReference type="InterPro" id="IPR004638">
    <property type="entry name" value="EmrB-like"/>
</dbReference>
<feature type="transmembrane region" description="Helical" evidence="7">
    <location>
        <begin position="406"/>
        <end position="428"/>
    </location>
</feature>
<feature type="transmembrane region" description="Helical" evidence="7">
    <location>
        <begin position="343"/>
        <end position="365"/>
    </location>
</feature>
<dbReference type="GO" id="GO:0022857">
    <property type="term" value="F:transmembrane transporter activity"/>
    <property type="evidence" value="ECO:0007669"/>
    <property type="project" value="InterPro"/>
</dbReference>
<feature type="transmembrane region" description="Helical" evidence="7">
    <location>
        <begin position="109"/>
        <end position="132"/>
    </location>
</feature>
<organism evidence="9 10">
    <name type="scientific">Tunturiibacter empetritectus</name>
    <dbReference type="NCBI Taxonomy" id="3069691"/>
    <lineage>
        <taxon>Bacteria</taxon>
        <taxon>Pseudomonadati</taxon>
        <taxon>Acidobacteriota</taxon>
        <taxon>Terriglobia</taxon>
        <taxon>Terriglobales</taxon>
        <taxon>Acidobacteriaceae</taxon>
        <taxon>Tunturiibacter</taxon>
    </lineage>
</organism>
<keyword evidence="6 7" id="KW-0472">Membrane</keyword>
<dbReference type="NCBIfam" id="TIGR00711">
    <property type="entry name" value="efflux_EmrB"/>
    <property type="match status" value="1"/>
</dbReference>
<feature type="transmembrane region" description="Helical" evidence="7">
    <location>
        <begin position="523"/>
        <end position="546"/>
    </location>
</feature>
<dbReference type="EMBL" id="JACHDY010000001">
    <property type="protein sequence ID" value="MBB5316540.1"/>
    <property type="molecule type" value="Genomic_DNA"/>
</dbReference>
<reference evidence="9" key="1">
    <citation type="submission" date="2020-08" db="EMBL/GenBank/DDBJ databases">
        <title>Genomic Encyclopedia of Type Strains, Phase IV (KMG-V): Genome sequencing to study the core and pangenomes of soil and plant-associated prokaryotes.</title>
        <authorList>
            <person name="Whitman W."/>
        </authorList>
    </citation>
    <scope>NUCLEOTIDE SEQUENCE [LARGE SCALE GENOMIC DNA]</scope>
    <source>
        <strain evidence="9">M8UP27</strain>
    </source>
</reference>
<dbReference type="InterPro" id="IPR036259">
    <property type="entry name" value="MFS_trans_sf"/>
</dbReference>
<dbReference type="GO" id="GO:0005886">
    <property type="term" value="C:plasma membrane"/>
    <property type="evidence" value="ECO:0007669"/>
    <property type="project" value="UniProtKB-SubCell"/>
</dbReference>
<dbReference type="SUPFAM" id="SSF103473">
    <property type="entry name" value="MFS general substrate transporter"/>
    <property type="match status" value="1"/>
</dbReference>
<dbReference type="Proteomes" id="UP000568106">
    <property type="component" value="Unassembled WGS sequence"/>
</dbReference>
<comment type="subcellular location">
    <subcellularLocation>
        <location evidence="1">Cell membrane</location>
        <topology evidence="1">Multi-pass membrane protein</topology>
    </subcellularLocation>
</comment>
<evidence type="ECO:0000256" key="6">
    <source>
        <dbReference type="ARBA" id="ARBA00023136"/>
    </source>
</evidence>
<feature type="transmembrane region" description="Helical" evidence="7">
    <location>
        <begin position="165"/>
        <end position="187"/>
    </location>
</feature>
<gene>
    <name evidence="9" type="ORF">HDF09_001190</name>
</gene>
<dbReference type="CDD" id="cd17503">
    <property type="entry name" value="MFS_LmrB_MDR_like"/>
    <property type="match status" value="1"/>
</dbReference>
<dbReference type="Pfam" id="PF07690">
    <property type="entry name" value="MFS_1"/>
    <property type="match status" value="1"/>
</dbReference>
<dbReference type="AlphaFoldDB" id="A0A7W8MR82"/>
<evidence type="ECO:0000256" key="2">
    <source>
        <dbReference type="ARBA" id="ARBA00022448"/>
    </source>
</evidence>
<sequence length="560" mass="60942">MQKSMATATLIEPLQATPPQPAKSVVQLRKSRPIINPWVVALTVTLATFMELLDTSIANVSLPYIAGGLGRSYDEVTWILTTYLVANAVVLPMSAWLSRVFGRKTYYMACVALFTITSFFCGIAPTLGIMLLSRVLQGIGGGGLAPVEQAILVDAFPPAKRASAFALYTVAIVTAPAIGPVLGGWITDNYNWRWVFFINIPVGLLSLFLTNRFVHDPESYAEERKTVRGPAVNGKPGKLRVDGIGIALVGLGSAALEVLLDRGQIDDWFGSRFIIAMFVIGISCLTAAVFWELHVPDPIIDFRLLKVRNFALANLFYFVFGFGLFASTTMIPQLLQSLYGYRAIDAGLVLGPGALVITFLAPVGAQLVQRGIVKPRILLFGAVMIVGMSFLHYSHFNLDTDYKHYALARALQGLGYGFFFVPLSVIAYSQLSPAQNNKASSLTNFFRNWGGSFGIAFITTMSERRQNFHQDRVGSTIAASSSTLQQNIHQTAAYLQAHGFSPADAVTAAYGRVYDQLHAQTQLLAFMDCFHIIGVITLIAAPLVLLTKSFKAPAKAPEGH</sequence>
<keyword evidence="10" id="KW-1185">Reference proteome</keyword>
<protein>
    <submittedName>
        <fullName evidence="9">DHA2 family multidrug resistance protein</fullName>
    </submittedName>
</protein>
<name>A0A7W8MR82_9BACT</name>
<evidence type="ECO:0000259" key="8">
    <source>
        <dbReference type="PROSITE" id="PS50850"/>
    </source>
</evidence>
<dbReference type="InterPro" id="IPR020846">
    <property type="entry name" value="MFS_dom"/>
</dbReference>
<feature type="domain" description="Major facilitator superfamily (MFS) profile" evidence="8">
    <location>
        <begin position="40"/>
        <end position="552"/>
    </location>
</feature>
<feature type="transmembrane region" description="Helical" evidence="7">
    <location>
        <begin position="38"/>
        <end position="58"/>
    </location>
</feature>
<dbReference type="Gene3D" id="1.20.1250.20">
    <property type="entry name" value="MFS general substrate transporter like domains"/>
    <property type="match status" value="1"/>
</dbReference>
<dbReference type="PANTHER" id="PTHR23501">
    <property type="entry name" value="MAJOR FACILITATOR SUPERFAMILY"/>
    <property type="match status" value="1"/>
</dbReference>
<feature type="transmembrane region" description="Helical" evidence="7">
    <location>
        <begin position="311"/>
        <end position="331"/>
    </location>
</feature>
<keyword evidence="4 7" id="KW-0812">Transmembrane</keyword>
<dbReference type="InterPro" id="IPR011701">
    <property type="entry name" value="MFS"/>
</dbReference>